<keyword evidence="5" id="KW-1133">Transmembrane helix</keyword>
<dbReference type="GO" id="GO:0046872">
    <property type="term" value="F:metal ion binding"/>
    <property type="evidence" value="ECO:0007669"/>
    <property type="project" value="UniProtKB-KW"/>
</dbReference>
<gene>
    <name evidence="7" type="ordered locus">KVU_2508</name>
</gene>
<evidence type="ECO:0000256" key="5">
    <source>
        <dbReference type="SAM" id="Phobius"/>
    </source>
</evidence>
<dbReference type="InterPro" id="IPR013766">
    <property type="entry name" value="Thioredoxin_domain"/>
</dbReference>
<reference evidence="7 8" key="1">
    <citation type="journal article" date="2011" name="J. Bacteriol.">
        <title>Complete genome sequence of the industrial strain Ketogulonicigenium vulgare WSH-001.</title>
        <authorList>
            <person name="Liu L."/>
            <person name="Li Y."/>
            <person name="Zhang J."/>
            <person name="Zhou Z."/>
            <person name="Liu J."/>
            <person name="Li X."/>
            <person name="Zhou J."/>
            <person name="Du G."/>
            <person name="Wang L."/>
            <person name="Chen J."/>
        </authorList>
    </citation>
    <scope>NUCLEOTIDE SEQUENCE [LARGE SCALE GENOMIC DNA]</scope>
    <source>
        <strain evidence="7 8">WSH-001</strain>
    </source>
</reference>
<dbReference type="eggNOG" id="COG1999">
    <property type="taxonomic scope" value="Bacteria"/>
</dbReference>
<dbReference type="OrthoDB" id="9790194at2"/>
<feature type="domain" description="Thioredoxin" evidence="6">
    <location>
        <begin position="60"/>
        <end position="220"/>
    </location>
</feature>
<dbReference type="KEGG" id="kvl:KVU_2508"/>
<keyword evidence="5" id="KW-0812">Transmembrane</keyword>
<dbReference type="InterPro" id="IPR003782">
    <property type="entry name" value="SCO1/SenC"/>
</dbReference>
<dbReference type="AlphaFoldDB" id="F9Y861"/>
<dbReference type="HOGENOM" id="CLU_050131_3_1_5"/>
<feature type="binding site" evidence="3">
    <location>
        <position position="185"/>
    </location>
    <ligand>
        <name>Cu cation</name>
        <dbReference type="ChEBI" id="CHEBI:23378"/>
    </ligand>
</feature>
<dbReference type="FunFam" id="3.40.30.10:FF:000013">
    <property type="entry name" value="Blast:Protein SCO1 homolog, mitochondrial"/>
    <property type="match status" value="1"/>
</dbReference>
<dbReference type="Pfam" id="PF02630">
    <property type="entry name" value="SCO1-SenC"/>
    <property type="match status" value="1"/>
</dbReference>
<evidence type="ECO:0000256" key="3">
    <source>
        <dbReference type="PIRSR" id="PIRSR603782-1"/>
    </source>
</evidence>
<keyword evidence="5" id="KW-0472">Membrane</keyword>
<dbReference type="PROSITE" id="PS51352">
    <property type="entry name" value="THIOREDOXIN_2"/>
    <property type="match status" value="1"/>
</dbReference>
<keyword evidence="4" id="KW-1015">Disulfide bond</keyword>
<dbReference type="PATRIC" id="fig|759362.5.peg.2621"/>
<evidence type="ECO:0000259" key="6">
    <source>
        <dbReference type="PROSITE" id="PS51352"/>
    </source>
</evidence>
<protein>
    <submittedName>
        <fullName evidence="7">Electron transport protein SCO1/SenC</fullName>
    </submittedName>
</protein>
<dbReference type="PANTHER" id="PTHR12151">
    <property type="entry name" value="ELECTRON TRANSPORT PROTIN SCO1/SENC FAMILY MEMBER"/>
    <property type="match status" value="1"/>
</dbReference>
<dbReference type="EMBL" id="CP002018">
    <property type="protein sequence ID" value="AEM42347.1"/>
    <property type="molecule type" value="Genomic_DNA"/>
</dbReference>
<feature type="transmembrane region" description="Helical" evidence="5">
    <location>
        <begin position="27"/>
        <end position="45"/>
    </location>
</feature>
<feature type="binding site" evidence="3">
    <location>
        <position position="102"/>
    </location>
    <ligand>
        <name>Cu cation</name>
        <dbReference type="ChEBI" id="CHEBI:23378"/>
    </ligand>
</feature>
<evidence type="ECO:0000256" key="4">
    <source>
        <dbReference type="PIRSR" id="PIRSR603782-2"/>
    </source>
</evidence>
<accession>F9Y861</accession>
<proteinExistence type="inferred from homology"/>
<dbReference type="PANTHER" id="PTHR12151:SF25">
    <property type="entry name" value="LINALOOL DEHYDRATASE_ISOMERASE DOMAIN-CONTAINING PROTEIN"/>
    <property type="match status" value="1"/>
</dbReference>
<keyword evidence="3" id="KW-0479">Metal-binding</keyword>
<evidence type="ECO:0000256" key="1">
    <source>
        <dbReference type="ARBA" id="ARBA00010996"/>
    </source>
</evidence>
<feature type="binding site" evidence="3">
    <location>
        <position position="98"/>
    </location>
    <ligand>
        <name>Cu cation</name>
        <dbReference type="ChEBI" id="CHEBI:23378"/>
    </ligand>
</feature>
<dbReference type="InterPro" id="IPR036249">
    <property type="entry name" value="Thioredoxin-like_sf"/>
</dbReference>
<dbReference type="CDD" id="cd02968">
    <property type="entry name" value="SCO"/>
    <property type="match status" value="1"/>
</dbReference>
<dbReference type="Gene3D" id="3.40.30.10">
    <property type="entry name" value="Glutaredoxin"/>
    <property type="match status" value="1"/>
</dbReference>
<dbReference type="SUPFAM" id="SSF52833">
    <property type="entry name" value="Thioredoxin-like"/>
    <property type="match status" value="1"/>
</dbReference>
<organism evidence="7 8">
    <name type="scientific">Ketogulonicigenium vulgare (strain WSH-001)</name>
    <dbReference type="NCBI Taxonomy" id="759362"/>
    <lineage>
        <taxon>Bacteria</taxon>
        <taxon>Pseudomonadati</taxon>
        <taxon>Pseudomonadota</taxon>
        <taxon>Alphaproteobacteria</taxon>
        <taxon>Rhodobacterales</taxon>
        <taxon>Roseobacteraceae</taxon>
        <taxon>Ketogulonicigenium</taxon>
    </lineage>
</organism>
<dbReference type="RefSeq" id="WP_013383149.1">
    <property type="nucleotide sequence ID" value="NC_017384.1"/>
</dbReference>
<name>F9Y861_KETVW</name>
<sequence length="220" mass="24245">MTRKPKQTPVVSAEEAKRRASLRNIRIAIWGLAAIAGAGAVWLTTTQRTAIPAPMTMQAAYSDIGQGDYSLQTTDGQPFTAASLVGQPSLVFFGFTHCPDVCPTTLGDITLWKDDLGAVGDDLQVVFITVDPERDTPELLHDYVSWVPDSVAVTGTPEEIEKTVTAFRIYASKVPLEGDDYTMNHAAYVMLFDENGQFNQIFSYQEDIDRVTAKMREFLS</sequence>
<dbReference type="Proteomes" id="UP000000692">
    <property type="component" value="Chromosome"/>
</dbReference>
<keyword evidence="2 3" id="KW-0186">Copper</keyword>
<feature type="disulfide bond" description="Redox-active" evidence="4">
    <location>
        <begin position="98"/>
        <end position="102"/>
    </location>
</feature>
<evidence type="ECO:0000256" key="2">
    <source>
        <dbReference type="ARBA" id="ARBA00023008"/>
    </source>
</evidence>
<comment type="similarity">
    <text evidence="1">Belongs to the SCO1/2 family.</text>
</comment>
<evidence type="ECO:0000313" key="8">
    <source>
        <dbReference type="Proteomes" id="UP000000692"/>
    </source>
</evidence>
<keyword evidence="8" id="KW-1185">Reference proteome</keyword>
<evidence type="ECO:0000313" key="7">
    <source>
        <dbReference type="EMBL" id="AEM42347.1"/>
    </source>
</evidence>